<feature type="compositionally biased region" description="Low complexity" evidence="1">
    <location>
        <begin position="359"/>
        <end position="384"/>
    </location>
</feature>
<evidence type="ECO:0000313" key="2">
    <source>
        <dbReference type="EMBL" id="SEQ19779.1"/>
    </source>
</evidence>
<dbReference type="EMBL" id="FOGD01000001">
    <property type="protein sequence ID" value="SEQ19779.1"/>
    <property type="molecule type" value="Genomic_DNA"/>
</dbReference>
<proteinExistence type="predicted"/>
<evidence type="ECO:0000313" key="3">
    <source>
        <dbReference type="Proteomes" id="UP000199766"/>
    </source>
</evidence>
<dbReference type="AlphaFoldDB" id="A0A1H9E209"/>
<name>A0A1H9E209_9BURK</name>
<dbReference type="Proteomes" id="UP000199766">
    <property type="component" value="Unassembled WGS sequence"/>
</dbReference>
<gene>
    <name evidence="2" type="ORF">SAMN02982919_00181</name>
</gene>
<accession>A0A1H9E209</accession>
<protein>
    <submittedName>
        <fullName evidence="2">Uncharacterized protein</fullName>
    </submittedName>
</protein>
<keyword evidence="3" id="KW-1185">Reference proteome</keyword>
<dbReference type="RefSeq" id="WP_091451319.1">
    <property type="nucleotide sequence ID" value="NZ_FOGD01000001.1"/>
</dbReference>
<organism evidence="2 3">
    <name type="scientific">Giesbergeria anulus</name>
    <dbReference type="NCBI Taxonomy" id="180197"/>
    <lineage>
        <taxon>Bacteria</taxon>
        <taxon>Pseudomonadati</taxon>
        <taxon>Pseudomonadota</taxon>
        <taxon>Betaproteobacteria</taxon>
        <taxon>Burkholderiales</taxon>
        <taxon>Comamonadaceae</taxon>
        <taxon>Giesbergeria</taxon>
    </lineage>
</organism>
<feature type="compositionally biased region" description="Polar residues" evidence="1">
    <location>
        <begin position="60"/>
        <end position="78"/>
    </location>
</feature>
<evidence type="ECO:0000256" key="1">
    <source>
        <dbReference type="SAM" id="MobiDB-lite"/>
    </source>
</evidence>
<reference evidence="2 3" key="1">
    <citation type="submission" date="2016-10" db="EMBL/GenBank/DDBJ databases">
        <authorList>
            <person name="de Groot N.N."/>
        </authorList>
    </citation>
    <scope>NUCLEOTIDE SEQUENCE [LARGE SCALE GENOMIC DNA]</scope>
    <source>
        <strain evidence="2 3">ATCC 35958</strain>
    </source>
</reference>
<dbReference type="STRING" id="180197.SAMN02982919_00181"/>
<feature type="region of interest" description="Disordered" evidence="1">
    <location>
        <begin position="349"/>
        <end position="387"/>
    </location>
</feature>
<feature type="region of interest" description="Disordered" evidence="1">
    <location>
        <begin position="58"/>
        <end position="86"/>
    </location>
</feature>
<sequence>MTAELDFLGSLFNGSPLASSIVGTRPSASGAGAAGLAAQRSLVPELDANWADDLFKQQSERPSQNGPPGTGWSTSEVNTDGMDRSTWKWDLGGNMVGSFIKRGAAATGLDRMSSQAPVYGNGEWSGGPNPDRWASDYKEYQKQLTEMAQQLGMDVSSYYNTVAGSTTGQGSKAVVTPDQQVLDANRLYDAIDERYKDVYLVGGMAQGLPGQTGNTGQKAVRSLYMRNGDKLVPQGDAQVYDAPENSQGFFKDAVLPALPILLAPFTAGASSALAAGIQSAVPALGAFGSAAAAGALTGGTMSALTGGDVGKGMLTGGLVGGVGSSVAGSSFAGAAPFARMGTKMVVDGITDRTPSGAGPADSTATALAPPTLQTTAPTSTPSSSEQGFLDGLFRGQGGSGTGFMNSLIAKGKTLGSI</sequence>